<feature type="transmembrane region" description="Helical" evidence="6">
    <location>
        <begin position="261"/>
        <end position="286"/>
    </location>
</feature>
<accession>A0A1F5YNP9</accession>
<feature type="transmembrane region" description="Helical" evidence="6">
    <location>
        <begin position="298"/>
        <end position="320"/>
    </location>
</feature>
<feature type="transmembrane region" description="Helical" evidence="6">
    <location>
        <begin position="185"/>
        <end position="208"/>
    </location>
</feature>
<organism evidence="7 8">
    <name type="scientific">Candidatus Gottesmanbacteria bacterium RBG_16_52_11</name>
    <dbReference type="NCBI Taxonomy" id="1798374"/>
    <lineage>
        <taxon>Bacteria</taxon>
        <taxon>Candidatus Gottesmaniibacteriota</taxon>
    </lineage>
</organism>
<reference evidence="7 8" key="1">
    <citation type="journal article" date="2016" name="Nat. Commun.">
        <title>Thousands of microbial genomes shed light on interconnected biogeochemical processes in an aquifer system.</title>
        <authorList>
            <person name="Anantharaman K."/>
            <person name="Brown C.T."/>
            <person name="Hug L.A."/>
            <person name="Sharon I."/>
            <person name="Castelle C.J."/>
            <person name="Probst A.J."/>
            <person name="Thomas B.C."/>
            <person name="Singh A."/>
            <person name="Wilkins M.J."/>
            <person name="Karaoz U."/>
            <person name="Brodie E.L."/>
            <person name="Williams K.H."/>
            <person name="Hubbard S.S."/>
            <person name="Banfield J.F."/>
        </authorList>
    </citation>
    <scope>NUCLEOTIDE SEQUENCE [LARGE SCALE GENOMIC DNA]</scope>
</reference>
<dbReference type="AlphaFoldDB" id="A0A1F5YNP9"/>
<evidence type="ECO:0000313" key="8">
    <source>
        <dbReference type="Proteomes" id="UP000178448"/>
    </source>
</evidence>
<evidence type="ECO:0000256" key="1">
    <source>
        <dbReference type="ARBA" id="ARBA00004651"/>
    </source>
</evidence>
<evidence type="ECO:0008006" key="9">
    <source>
        <dbReference type="Google" id="ProtNLM"/>
    </source>
</evidence>
<dbReference type="PANTHER" id="PTHR30250:SF28">
    <property type="entry name" value="POLYSACCHARIDE BIOSYNTHESIS PROTEIN"/>
    <property type="match status" value="1"/>
</dbReference>
<feature type="transmembrane region" description="Helical" evidence="6">
    <location>
        <begin position="60"/>
        <end position="79"/>
    </location>
</feature>
<gene>
    <name evidence="7" type="ORF">A2Z33_05465</name>
</gene>
<evidence type="ECO:0000256" key="4">
    <source>
        <dbReference type="ARBA" id="ARBA00022989"/>
    </source>
</evidence>
<sequence length="425" mass="46129">MKRLLTIRDRIIASTVARDSMIVFTGTMAGNVASYLYHLYLGRALGPAAYGELSSIISLLYIFGVVTLVWQTTLTKFFSEYKARGDDSAARHLAVRTLRFLGYSLGAGLIIIIALAPLTVGFLHLGSARFIVWGYLAFAVSTLAMVFASVFQGYQLFVLFSAYVALSGIIRLTLSIPAAAGGVEWVLVSWVASSAILFALPVFFLRWLFSAAPYRGILKIRGVIIYSLPAFAALLGLTSLFSTDVIMARHFLPADQAGLYAAIAVLGKIIFYATSSIGAVVFPKVAERVATGKIYRKIVGAGLILVGAGSLILTALYFVIPELVIRMLFGTGYLTAAPYLGTFAVFISLFCLGYILVMTNLAAGNTGIWIIPIIMAFVQVLFISLRHENAGQIISVNFFVSFLFLVSVAAATYFNLKKYHGTKRE</sequence>
<dbReference type="GO" id="GO:0005886">
    <property type="term" value="C:plasma membrane"/>
    <property type="evidence" value="ECO:0007669"/>
    <property type="project" value="UniProtKB-SubCell"/>
</dbReference>
<comment type="subcellular location">
    <subcellularLocation>
        <location evidence="1">Cell membrane</location>
        <topology evidence="1">Multi-pass membrane protein</topology>
    </subcellularLocation>
</comment>
<evidence type="ECO:0000256" key="5">
    <source>
        <dbReference type="ARBA" id="ARBA00023136"/>
    </source>
</evidence>
<feature type="transmembrane region" description="Helical" evidence="6">
    <location>
        <begin position="21"/>
        <end position="40"/>
    </location>
</feature>
<feature type="transmembrane region" description="Helical" evidence="6">
    <location>
        <begin position="100"/>
        <end position="124"/>
    </location>
</feature>
<protein>
    <recommendedName>
        <fullName evidence="9">Polysaccharide biosynthesis protein C-terminal domain-containing protein</fullName>
    </recommendedName>
</protein>
<dbReference type="EMBL" id="MFJD01000011">
    <property type="protein sequence ID" value="OGG01663.1"/>
    <property type="molecule type" value="Genomic_DNA"/>
</dbReference>
<feature type="transmembrane region" description="Helical" evidence="6">
    <location>
        <begin position="368"/>
        <end position="387"/>
    </location>
</feature>
<dbReference type="InterPro" id="IPR050833">
    <property type="entry name" value="Poly_Biosynth_Transport"/>
</dbReference>
<feature type="transmembrane region" description="Helical" evidence="6">
    <location>
        <begin position="157"/>
        <end position="179"/>
    </location>
</feature>
<dbReference type="STRING" id="1798374.A2Z33_05465"/>
<keyword evidence="4 6" id="KW-1133">Transmembrane helix</keyword>
<evidence type="ECO:0000256" key="3">
    <source>
        <dbReference type="ARBA" id="ARBA00022692"/>
    </source>
</evidence>
<keyword evidence="2" id="KW-1003">Cell membrane</keyword>
<dbReference type="Proteomes" id="UP000178448">
    <property type="component" value="Unassembled WGS sequence"/>
</dbReference>
<feature type="transmembrane region" description="Helical" evidence="6">
    <location>
        <begin position="332"/>
        <end position="356"/>
    </location>
</feature>
<evidence type="ECO:0000256" key="2">
    <source>
        <dbReference type="ARBA" id="ARBA00022475"/>
    </source>
</evidence>
<evidence type="ECO:0000313" key="7">
    <source>
        <dbReference type="EMBL" id="OGG01663.1"/>
    </source>
</evidence>
<feature type="transmembrane region" description="Helical" evidence="6">
    <location>
        <begin position="220"/>
        <end position="241"/>
    </location>
</feature>
<evidence type="ECO:0000256" key="6">
    <source>
        <dbReference type="SAM" id="Phobius"/>
    </source>
</evidence>
<comment type="caution">
    <text evidence="7">The sequence shown here is derived from an EMBL/GenBank/DDBJ whole genome shotgun (WGS) entry which is preliminary data.</text>
</comment>
<dbReference type="PANTHER" id="PTHR30250">
    <property type="entry name" value="PST FAMILY PREDICTED COLANIC ACID TRANSPORTER"/>
    <property type="match status" value="1"/>
</dbReference>
<feature type="transmembrane region" description="Helical" evidence="6">
    <location>
        <begin position="130"/>
        <end position="150"/>
    </location>
</feature>
<name>A0A1F5YNP9_9BACT</name>
<proteinExistence type="predicted"/>
<keyword evidence="5 6" id="KW-0472">Membrane</keyword>
<feature type="transmembrane region" description="Helical" evidence="6">
    <location>
        <begin position="393"/>
        <end position="416"/>
    </location>
</feature>
<keyword evidence="3 6" id="KW-0812">Transmembrane</keyword>